<dbReference type="Pfam" id="PF13807">
    <property type="entry name" value="GNVR"/>
    <property type="match status" value="1"/>
</dbReference>
<dbReference type="Proteomes" id="UP000184608">
    <property type="component" value="Unassembled WGS sequence"/>
</dbReference>
<keyword evidence="2" id="KW-0472">Membrane</keyword>
<dbReference type="InterPro" id="IPR027417">
    <property type="entry name" value="P-loop_NTPase"/>
</dbReference>
<dbReference type="STRING" id="1216006.VA7868_00492"/>
<feature type="transmembrane region" description="Helical" evidence="2">
    <location>
        <begin position="427"/>
        <end position="450"/>
    </location>
</feature>
<keyword evidence="2" id="KW-0812">Transmembrane</keyword>
<feature type="transmembrane region" description="Helical" evidence="2">
    <location>
        <begin position="29"/>
        <end position="48"/>
    </location>
</feature>
<dbReference type="SUPFAM" id="SSF52540">
    <property type="entry name" value="P-loop containing nucleoside triphosphate hydrolases"/>
    <property type="match status" value="1"/>
</dbReference>
<dbReference type="EC" id="2.7.10.-" evidence="4"/>
<evidence type="ECO:0000259" key="3">
    <source>
        <dbReference type="Pfam" id="PF13807"/>
    </source>
</evidence>
<dbReference type="Gene3D" id="3.40.50.300">
    <property type="entry name" value="P-loop containing nucleotide triphosphate hydrolases"/>
    <property type="match status" value="1"/>
</dbReference>
<evidence type="ECO:0000256" key="1">
    <source>
        <dbReference type="SAM" id="Coils"/>
    </source>
</evidence>
<dbReference type="OrthoDB" id="9775724at2"/>
<accession>A0A1M5VSY9</accession>
<gene>
    <name evidence="4" type="primary">wzc</name>
    <name evidence="4" type="ORF">VA7868_00492</name>
</gene>
<dbReference type="RefSeq" id="WP_073602282.1">
    <property type="nucleotide sequence ID" value="NZ_FQXZ01000006.1"/>
</dbReference>
<organism evidence="4 5">
    <name type="scientific">Vibrio aerogenes CECT 7868</name>
    <dbReference type="NCBI Taxonomy" id="1216006"/>
    <lineage>
        <taxon>Bacteria</taxon>
        <taxon>Pseudomonadati</taxon>
        <taxon>Pseudomonadota</taxon>
        <taxon>Gammaproteobacteria</taxon>
        <taxon>Vibrionales</taxon>
        <taxon>Vibrionaceae</taxon>
        <taxon>Vibrio</taxon>
    </lineage>
</organism>
<feature type="domain" description="Tyrosine-protein kinase G-rich" evidence="3">
    <location>
        <begin position="376"/>
        <end position="446"/>
    </location>
</feature>
<dbReference type="GO" id="GO:0004713">
    <property type="term" value="F:protein tyrosine kinase activity"/>
    <property type="evidence" value="ECO:0007669"/>
    <property type="project" value="TreeGrafter"/>
</dbReference>
<keyword evidence="1" id="KW-0175">Coiled coil</keyword>
<name>A0A1M5VSY9_9VIBR</name>
<sequence length="708" mass="79596">MTISLIAQSANVESRTDFAPFFRAFRKHVLKIALITMVLTVVPVPFIAKMTAKYLATATVLIKAQADNATPIDPVDHYDSTRPPYYETQYNLMQSRVVLERAVRDMHLDKNPRFNGVDPDKAEIQKPSDQERINHALQVLSRGLTFTIVRQTQLIYISYKSESAVESAQIANGVARAFIQYSVDQKVKKTAQAQAWNTQQVQKLKKQLTDKKQQLKQFLDDKGLLMFHGIDGLENEKMGLITNKLSDAKERRLAAQAAYETMLNTDSSSVSTFASLPEIADHAQLQDLRAALTQAKRKLYELQRLYGPKHQKVLAASAEIQAIESQSRALFAELKERITKKYQEAKIKEQRYQALLREQTQQFRALVEKRNQYNDLMTEIDKTEELYKTLLKRSKEQGLAAQYREPDAILYDPAAVPVKPQKQNKKLLIVMAFVLSLVLSVLVIVVMTAMDRRIAGMNQLRTRLGLIPVGDVPLFDKHSDWVNVVSRHPHAAEIIHGIQTAIDFCKRDIKVLGIASCFPHEGASSIARLIARSVARKKSTLILDLDYRHSTPLNEPGTKAENPGGFAAFVSGASLSTVVSPVEKNLDLLTRGELTDSPLIFFDTQAFTSALDSLAQSYEQLIINMPVIEQSKDSQLLMRVLDSLVVVVKANQYSAPNLQKVIAKLPIRENQAVVGVVNQVKDDDLLSEESRQFMAKSNIADLERMAQR</sequence>
<proteinExistence type="predicted"/>
<protein>
    <submittedName>
        <fullName evidence="4">Tyrosine-protein kinase wzc</fullName>
        <ecNumber evidence="4">2.7.10.-</ecNumber>
    </submittedName>
</protein>
<dbReference type="EMBL" id="FQXZ01000006">
    <property type="protein sequence ID" value="SHH78327.1"/>
    <property type="molecule type" value="Genomic_DNA"/>
</dbReference>
<evidence type="ECO:0000256" key="2">
    <source>
        <dbReference type="SAM" id="Phobius"/>
    </source>
</evidence>
<dbReference type="PANTHER" id="PTHR32309">
    <property type="entry name" value="TYROSINE-PROTEIN KINASE"/>
    <property type="match status" value="1"/>
</dbReference>
<evidence type="ECO:0000313" key="4">
    <source>
        <dbReference type="EMBL" id="SHH78327.1"/>
    </source>
</evidence>
<dbReference type="InterPro" id="IPR032807">
    <property type="entry name" value="GNVR"/>
</dbReference>
<keyword evidence="4" id="KW-0808">Transferase</keyword>
<keyword evidence="2" id="KW-1133">Transmembrane helix</keyword>
<keyword evidence="5" id="KW-1185">Reference proteome</keyword>
<dbReference type="PANTHER" id="PTHR32309:SF13">
    <property type="entry name" value="FERRIC ENTEROBACTIN TRANSPORT PROTEIN FEPE"/>
    <property type="match status" value="1"/>
</dbReference>
<dbReference type="AlphaFoldDB" id="A0A1M5VSY9"/>
<reference evidence="4 5" key="1">
    <citation type="submission" date="2016-11" db="EMBL/GenBank/DDBJ databases">
        <authorList>
            <person name="Jaros S."/>
            <person name="Januszkiewicz K."/>
            <person name="Wedrychowicz H."/>
        </authorList>
    </citation>
    <scope>NUCLEOTIDE SEQUENCE [LARGE SCALE GENOMIC DNA]</scope>
    <source>
        <strain evidence="4 5">CECT 7868</strain>
    </source>
</reference>
<keyword evidence="4" id="KW-0418">Kinase</keyword>
<dbReference type="InterPro" id="IPR050445">
    <property type="entry name" value="Bact_polysacc_biosynth/exp"/>
</dbReference>
<evidence type="ECO:0000313" key="5">
    <source>
        <dbReference type="Proteomes" id="UP000184608"/>
    </source>
</evidence>
<feature type="coiled-coil region" evidence="1">
    <location>
        <begin position="342"/>
        <end position="393"/>
    </location>
</feature>
<dbReference type="GO" id="GO:0005886">
    <property type="term" value="C:plasma membrane"/>
    <property type="evidence" value="ECO:0007669"/>
    <property type="project" value="TreeGrafter"/>
</dbReference>